<dbReference type="CDD" id="cd02503">
    <property type="entry name" value="MobA"/>
    <property type="match status" value="1"/>
</dbReference>
<evidence type="ECO:0000256" key="4">
    <source>
        <dbReference type="ARBA" id="ARBA00022741"/>
    </source>
</evidence>
<keyword evidence="6" id="KW-0342">GTP-binding</keyword>
<name>A0A382HGR9_9ZZZZ</name>
<dbReference type="GO" id="GO:0046872">
    <property type="term" value="F:metal ion binding"/>
    <property type="evidence" value="ECO:0007669"/>
    <property type="project" value="UniProtKB-KW"/>
</dbReference>
<evidence type="ECO:0000256" key="5">
    <source>
        <dbReference type="ARBA" id="ARBA00022842"/>
    </source>
</evidence>
<keyword evidence="1" id="KW-0963">Cytoplasm</keyword>
<dbReference type="InterPro" id="IPR029044">
    <property type="entry name" value="Nucleotide-diphossugar_trans"/>
</dbReference>
<dbReference type="GO" id="GO:0016779">
    <property type="term" value="F:nucleotidyltransferase activity"/>
    <property type="evidence" value="ECO:0007669"/>
    <property type="project" value="TreeGrafter"/>
</dbReference>
<evidence type="ECO:0000259" key="8">
    <source>
        <dbReference type="Pfam" id="PF12804"/>
    </source>
</evidence>
<evidence type="ECO:0000256" key="6">
    <source>
        <dbReference type="ARBA" id="ARBA00023134"/>
    </source>
</evidence>
<evidence type="ECO:0000256" key="1">
    <source>
        <dbReference type="ARBA" id="ARBA00022490"/>
    </source>
</evidence>
<dbReference type="Gene3D" id="3.90.550.10">
    <property type="entry name" value="Spore Coat Polysaccharide Biosynthesis Protein SpsA, Chain A"/>
    <property type="match status" value="1"/>
</dbReference>
<dbReference type="GO" id="GO:0005525">
    <property type="term" value="F:GTP binding"/>
    <property type="evidence" value="ECO:0007669"/>
    <property type="project" value="UniProtKB-KW"/>
</dbReference>
<evidence type="ECO:0000256" key="7">
    <source>
        <dbReference type="ARBA" id="ARBA00023150"/>
    </source>
</evidence>
<keyword evidence="3" id="KW-0479">Metal-binding</keyword>
<dbReference type="InterPro" id="IPR013482">
    <property type="entry name" value="Molybde_CF_guanTrfase"/>
</dbReference>
<accession>A0A382HGR9</accession>
<dbReference type="AlphaFoldDB" id="A0A382HGR9"/>
<keyword evidence="2" id="KW-0808">Transferase</keyword>
<evidence type="ECO:0000256" key="2">
    <source>
        <dbReference type="ARBA" id="ARBA00022679"/>
    </source>
</evidence>
<gene>
    <name evidence="9" type="ORF">METZ01_LOCUS238971</name>
</gene>
<evidence type="ECO:0000313" key="9">
    <source>
        <dbReference type="EMBL" id="SVB86117.1"/>
    </source>
</evidence>
<dbReference type="GO" id="GO:1902758">
    <property type="term" value="P:bis(molybdopterin guanine dinucleotide)molybdenum biosynthetic process"/>
    <property type="evidence" value="ECO:0007669"/>
    <property type="project" value="TreeGrafter"/>
</dbReference>
<keyword evidence="5" id="KW-0460">Magnesium</keyword>
<dbReference type="EMBL" id="UINC01061006">
    <property type="protein sequence ID" value="SVB86117.1"/>
    <property type="molecule type" value="Genomic_DNA"/>
</dbReference>
<sequence length="209" mass="24372">MSEHNILGAILAGGQSKRMGKDKLFLEINNKKLIEHTIDKVKKYLKEVIIITNQDNEYFSKNNLITVKDCIEGQLGPLVGILTAMKWAKENLTKCSWIATFPCDTPFFPESIIENFIQESKKMESLILCASSHGRKHNIFGLWSLDLYDKLQDDLINKKVRKVQDWTEKNKIKNLEFKFKDYDPFFNINTHEDLEFAKKLSTRIKNEQK</sequence>
<keyword evidence="4" id="KW-0547">Nucleotide-binding</keyword>
<dbReference type="HAMAP" id="MF_00316">
    <property type="entry name" value="MobA"/>
    <property type="match status" value="1"/>
</dbReference>
<dbReference type="PANTHER" id="PTHR19136:SF81">
    <property type="entry name" value="MOLYBDENUM COFACTOR GUANYLYLTRANSFERASE"/>
    <property type="match status" value="1"/>
</dbReference>
<organism evidence="9">
    <name type="scientific">marine metagenome</name>
    <dbReference type="NCBI Taxonomy" id="408172"/>
    <lineage>
        <taxon>unclassified sequences</taxon>
        <taxon>metagenomes</taxon>
        <taxon>ecological metagenomes</taxon>
    </lineage>
</organism>
<dbReference type="Pfam" id="PF12804">
    <property type="entry name" value="NTP_transf_3"/>
    <property type="match status" value="1"/>
</dbReference>
<proteinExistence type="inferred from homology"/>
<dbReference type="SUPFAM" id="SSF53448">
    <property type="entry name" value="Nucleotide-diphospho-sugar transferases"/>
    <property type="match status" value="1"/>
</dbReference>
<feature type="domain" description="MobA-like NTP transferase" evidence="8">
    <location>
        <begin position="8"/>
        <end position="165"/>
    </location>
</feature>
<keyword evidence="7" id="KW-0501">Molybdenum cofactor biosynthesis</keyword>
<dbReference type="InterPro" id="IPR025877">
    <property type="entry name" value="MobA-like_NTP_Trfase"/>
</dbReference>
<reference evidence="9" key="1">
    <citation type="submission" date="2018-05" db="EMBL/GenBank/DDBJ databases">
        <authorList>
            <person name="Lanie J.A."/>
            <person name="Ng W.-L."/>
            <person name="Kazmierczak K.M."/>
            <person name="Andrzejewski T.M."/>
            <person name="Davidsen T.M."/>
            <person name="Wayne K.J."/>
            <person name="Tettelin H."/>
            <person name="Glass J.I."/>
            <person name="Rusch D."/>
            <person name="Podicherti R."/>
            <person name="Tsui H.-C.T."/>
            <person name="Winkler M.E."/>
        </authorList>
    </citation>
    <scope>NUCLEOTIDE SEQUENCE</scope>
</reference>
<evidence type="ECO:0000256" key="3">
    <source>
        <dbReference type="ARBA" id="ARBA00022723"/>
    </source>
</evidence>
<protein>
    <recommendedName>
        <fullName evidence="8">MobA-like NTP transferase domain-containing protein</fullName>
    </recommendedName>
</protein>
<dbReference type="PANTHER" id="PTHR19136">
    <property type="entry name" value="MOLYBDENUM COFACTOR GUANYLYLTRANSFERASE"/>
    <property type="match status" value="1"/>
</dbReference>